<name>A0AAV7IW08_COTGL</name>
<organism evidence="2 3">
    <name type="scientific">Cotesia glomerata</name>
    <name type="common">Lepidopteran parasitic wasp</name>
    <name type="synonym">Apanteles glomeratus</name>
    <dbReference type="NCBI Taxonomy" id="32391"/>
    <lineage>
        <taxon>Eukaryota</taxon>
        <taxon>Metazoa</taxon>
        <taxon>Ecdysozoa</taxon>
        <taxon>Arthropoda</taxon>
        <taxon>Hexapoda</taxon>
        <taxon>Insecta</taxon>
        <taxon>Pterygota</taxon>
        <taxon>Neoptera</taxon>
        <taxon>Endopterygota</taxon>
        <taxon>Hymenoptera</taxon>
        <taxon>Apocrita</taxon>
        <taxon>Ichneumonoidea</taxon>
        <taxon>Braconidae</taxon>
        <taxon>Microgastrinae</taxon>
        <taxon>Cotesia</taxon>
    </lineage>
</organism>
<feature type="chain" id="PRO_5043888326" evidence="1">
    <location>
        <begin position="24"/>
        <end position="68"/>
    </location>
</feature>
<comment type="caution">
    <text evidence="2">The sequence shown here is derived from an EMBL/GenBank/DDBJ whole genome shotgun (WGS) entry which is preliminary data.</text>
</comment>
<evidence type="ECO:0000313" key="2">
    <source>
        <dbReference type="EMBL" id="KAH0561367.1"/>
    </source>
</evidence>
<protein>
    <submittedName>
        <fullName evidence="2">Uncharacterized protein</fullName>
    </submittedName>
</protein>
<dbReference type="Proteomes" id="UP000826195">
    <property type="component" value="Unassembled WGS sequence"/>
</dbReference>
<dbReference type="EMBL" id="JAHXZJ010000374">
    <property type="protein sequence ID" value="KAH0561367.1"/>
    <property type="molecule type" value="Genomic_DNA"/>
</dbReference>
<accession>A0AAV7IW08</accession>
<keyword evidence="1" id="KW-0732">Signal</keyword>
<feature type="signal peptide" evidence="1">
    <location>
        <begin position="1"/>
        <end position="23"/>
    </location>
</feature>
<gene>
    <name evidence="2" type="ORF">KQX54_016360</name>
</gene>
<sequence>MKLFIVLIITIIIIITFCSQSDGKTRRKYYCSEQRCNNNYDCQRVHHLYVCTFYLFCMNWVCRPNWSW</sequence>
<evidence type="ECO:0000313" key="3">
    <source>
        <dbReference type="Proteomes" id="UP000826195"/>
    </source>
</evidence>
<keyword evidence="3" id="KW-1185">Reference proteome</keyword>
<reference evidence="2 3" key="1">
    <citation type="journal article" date="2021" name="J. Hered.">
        <title>A chromosome-level genome assembly of the parasitoid wasp, Cotesia glomerata (Hymenoptera: Braconidae).</title>
        <authorList>
            <person name="Pinto B.J."/>
            <person name="Weis J.J."/>
            <person name="Gamble T."/>
            <person name="Ode P.J."/>
            <person name="Paul R."/>
            <person name="Zaspel J.M."/>
        </authorList>
    </citation>
    <scope>NUCLEOTIDE SEQUENCE [LARGE SCALE GENOMIC DNA]</scope>
    <source>
        <strain evidence="2">CgM1</strain>
    </source>
</reference>
<dbReference type="AlphaFoldDB" id="A0AAV7IW08"/>
<proteinExistence type="predicted"/>
<evidence type="ECO:0000256" key="1">
    <source>
        <dbReference type="SAM" id="SignalP"/>
    </source>
</evidence>